<feature type="compositionally biased region" description="Basic and acidic residues" evidence="1">
    <location>
        <begin position="10"/>
        <end position="33"/>
    </location>
</feature>
<dbReference type="PANTHER" id="PTHR45786">
    <property type="entry name" value="DNA BINDING PROTEIN-LIKE"/>
    <property type="match status" value="1"/>
</dbReference>
<dbReference type="PANTHER" id="PTHR45786:SF74">
    <property type="entry name" value="ATP-DEPENDENT DNA HELICASE"/>
    <property type="match status" value="1"/>
</dbReference>
<protein>
    <submittedName>
        <fullName evidence="2">Helitron helicase-like protein</fullName>
    </submittedName>
</protein>
<dbReference type="Proteomes" id="UP000237271">
    <property type="component" value="Unassembled WGS sequence"/>
</dbReference>
<dbReference type="GO" id="GO:0004386">
    <property type="term" value="F:helicase activity"/>
    <property type="evidence" value="ECO:0007669"/>
    <property type="project" value="UniProtKB-KW"/>
</dbReference>
<feature type="non-terminal residue" evidence="2">
    <location>
        <position position="498"/>
    </location>
</feature>
<comment type="caution">
    <text evidence="2">The sequence shown here is derived from an EMBL/GenBank/DDBJ whole genome shotgun (WGS) entry which is preliminary data.</text>
</comment>
<evidence type="ECO:0000313" key="3">
    <source>
        <dbReference type="Proteomes" id="UP000237271"/>
    </source>
</evidence>
<evidence type="ECO:0000313" key="2">
    <source>
        <dbReference type="EMBL" id="POM75019.1"/>
    </source>
</evidence>
<organism evidence="2 3">
    <name type="scientific">Phytophthora palmivora</name>
    <dbReference type="NCBI Taxonomy" id="4796"/>
    <lineage>
        <taxon>Eukaryota</taxon>
        <taxon>Sar</taxon>
        <taxon>Stramenopiles</taxon>
        <taxon>Oomycota</taxon>
        <taxon>Peronosporomycetes</taxon>
        <taxon>Peronosporales</taxon>
        <taxon>Peronosporaceae</taxon>
        <taxon>Phytophthora</taxon>
    </lineage>
</organism>
<dbReference type="AlphaFoldDB" id="A0A2P4YBF6"/>
<keyword evidence="2" id="KW-0547">Nucleotide-binding</keyword>
<dbReference type="EMBL" id="NCKW01004144">
    <property type="protein sequence ID" value="POM75019.1"/>
    <property type="molecule type" value="Genomic_DNA"/>
</dbReference>
<feature type="region of interest" description="Disordered" evidence="1">
    <location>
        <begin position="91"/>
        <end position="113"/>
    </location>
</feature>
<reference evidence="2 3" key="1">
    <citation type="journal article" date="2017" name="Genome Biol. Evol.">
        <title>Phytophthora megakarya and P. palmivora, closely related causal agents of cacao black pod rot, underwent increases in genome sizes and gene numbers by different mechanisms.</title>
        <authorList>
            <person name="Ali S.S."/>
            <person name="Shao J."/>
            <person name="Lary D.J."/>
            <person name="Kronmiller B."/>
            <person name="Shen D."/>
            <person name="Strem M.D."/>
            <person name="Amoako-Attah I."/>
            <person name="Akrofi A.Y."/>
            <person name="Begoude B.A."/>
            <person name="Ten Hoopen G.M."/>
            <person name="Coulibaly K."/>
            <person name="Kebe B.I."/>
            <person name="Melnick R.L."/>
            <person name="Guiltinan M.J."/>
            <person name="Tyler B.M."/>
            <person name="Meinhardt L.W."/>
            <person name="Bailey B.A."/>
        </authorList>
    </citation>
    <scope>NUCLEOTIDE SEQUENCE [LARGE SCALE GENOMIC DNA]</scope>
    <source>
        <strain evidence="3">sbr112.9</strain>
    </source>
</reference>
<name>A0A2P4YBF6_9STRA</name>
<feature type="region of interest" description="Disordered" evidence="1">
    <location>
        <begin position="177"/>
        <end position="211"/>
    </location>
</feature>
<keyword evidence="2" id="KW-0067">ATP-binding</keyword>
<accession>A0A2P4YBF6</accession>
<keyword evidence="2" id="KW-0378">Hydrolase</keyword>
<keyword evidence="2" id="KW-0347">Helicase</keyword>
<feature type="region of interest" description="Disordered" evidence="1">
    <location>
        <begin position="1"/>
        <end position="33"/>
    </location>
</feature>
<feature type="region of interest" description="Disordered" evidence="1">
    <location>
        <begin position="276"/>
        <end position="295"/>
    </location>
</feature>
<feature type="compositionally biased region" description="Basic and acidic residues" evidence="1">
    <location>
        <begin position="276"/>
        <end position="286"/>
    </location>
</feature>
<keyword evidence="3" id="KW-1185">Reference proteome</keyword>
<sequence length="498" mass="57820">MTPSHLARVRAADAERKCRARANRSESHIDRDREQDALRARARRALMNPVEVEEIREYNRIFQSIQRNELSIEQQEQRRQENTVATAVRRSEMTAEKRQDARERNAAEQAARREVMADEVRQYVRDQDAAAHIAHRDRMTTEEHQIVRDRDTFARRATRDAMTEEDRQTIPFARRATRDAMTEEERQTIREEDAAARQATRDAMTEEERQTIRNEDAAARRARRVVMTEEERQYLRDQDAIARRATRETMTEEEQQTIRARAAAARQAIRDAMTEEDLDRRREGERFRRRSRKYQKGLRTTKSSIPLSFLAVAIIFPDTRTIPWSTNECVSTAALGNFLMKPKEVVVRLVTVRPPREGPAELNRLFGNPRFKQSIRAYNNVFAFTSMGSSRTRSLNVDERVTRSGVYNFRVQGSVCHRMGALLPPLNRRPMFAQVYINDPDMEARVASRMGMTDGLDPAILEKIDQVMTAHNGYTQQFLNARRLLIDRAGPAYQAAVE</sequence>
<gene>
    <name evidence="2" type="ORF">PHPALM_7929</name>
</gene>
<dbReference type="OrthoDB" id="128910at2759"/>
<evidence type="ECO:0000256" key="1">
    <source>
        <dbReference type="SAM" id="MobiDB-lite"/>
    </source>
</evidence>
<proteinExistence type="predicted"/>